<dbReference type="AlphaFoldDB" id="A0A0R0M5J8"/>
<evidence type="ECO:0000313" key="1">
    <source>
        <dbReference type="EMBL" id="KRH94862.1"/>
    </source>
</evidence>
<keyword evidence="2" id="KW-1185">Reference proteome</keyword>
<organism evidence="1 2">
    <name type="scientific">Pseudoloma neurophilia</name>
    <dbReference type="NCBI Taxonomy" id="146866"/>
    <lineage>
        <taxon>Eukaryota</taxon>
        <taxon>Fungi</taxon>
        <taxon>Fungi incertae sedis</taxon>
        <taxon>Microsporidia</taxon>
        <taxon>Pseudoloma</taxon>
    </lineage>
</organism>
<dbReference type="EMBL" id="LGUB01000022">
    <property type="protein sequence ID" value="KRH94862.1"/>
    <property type="molecule type" value="Genomic_DNA"/>
</dbReference>
<accession>A0A0R0M5J8</accession>
<name>A0A0R0M5J8_9MICR</name>
<protein>
    <submittedName>
        <fullName evidence="1">Uncharacterized protein</fullName>
    </submittedName>
</protein>
<evidence type="ECO:0000313" key="2">
    <source>
        <dbReference type="Proteomes" id="UP000051530"/>
    </source>
</evidence>
<comment type="caution">
    <text evidence="1">The sequence shown here is derived from an EMBL/GenBank/DDBJ whole genome shotgun (WGS) entry which is preliminary data.</text>
</comment>
<sequence length="49" mass="5614">MKPILAKSRLLATKVCEAGRSNRSIVERYLQNNTLPTETDTIFLCFLEK</sequence>
<gene>
    <name evidence="1" type="ORF">M153_120000388</name>
</gene>
<dbReference type="VEuPathDB" id="MicrosporidiaDB:M153_120000388"/>
<reference evidence="1 2" key="1">
    <citation type="submission" date="2015-07" db="EMBL/GenBank/DDBJ databases">
        <title>The genome of Pseudoloma neurophilia, a relevant intracellular parasite of the zebrafish.</title>
        <authorList>
            <person name="Ndikumana S."/>
            <person name="Pelin A."/>
            <person name="Sanders J."/>
            <person name="Corradi N."/>
        </authorList>
    </citation>
    <scope>NUCLEOTIDE SEQUENCE [LARGE SCALE GENOMIC DNA]</scope>
    <source>
        <strain evidence="1 2">MK1</strain>
    </source>
</reference>
<proteinExistence type="predicted"/>
<dbReference type="Proteomes" id="UP000051530">
    <property type="component" value="Unassembled WGS sequence"/>
</dbReference>